<accession>A0A1L3SQN6</accession>
<dbReference type="InterPro" id="IPR036812">
    <property type="entry name" value="NAD(P)_OxRdtase_dom_sf"/>
</dbReference>
<dbReference type="PANTHER" id="PTHR43364">
    <property type="entry name" value="NADH-SPECIFIC METHYLGLYOXAL REDUCTASE-RELATED"/>
    <property type="match status" value="1"/>
</dbReference>
<evidence type="ECO:0000313" key="4">
    <source>
        <dbReference type="Proteomes" id="UP000182840"/>
    </source>
</evidence>
<sequence>MNYVRLGNSNLKVSRLGLGAMGFGSAAWRAWVLDQGAAAPIVSRALDHGINFFDTCDFYSGGESERVLGQTLVKQQPRDSFVLATKAGNPMSDHCNARGYSRKHLFRAIDDSLARLGTDHVDLFQTHIWDKEADLDELVEAMGDIVRSGKALYVGVTTMPTWALVRCREKAKARGIPAFLSMQCEYNPAHRECERELLPYCRHEGLAVVPFSPMARGFLAADRRDPEHATARTGSDDYMHKIYGRANDHAVREAVADVAARIGSTPAQVALAWTLGRPGVHAPIFGATSVNQVDEAVAALDIVLEPEHVSAIDQAYEARPLAGAGH</sequence>
<dbReference type="CDD" id="cd19079">
    <property type="entry name" value="AKR_EcYajO-like"/>
    <property type="match status" value="1"/>
</dbReference>
<gene>
    <name evidence="3" type="ORF">BSQ44_10045</name>
</gene>
<dbReference type="FunFam" id="3.20.20.100:FF:000004">
    <property type="entry name" value="Oxidoreductase, aldo/keto reductase"/>
    <property type="match status" value="1"/>
</dbReference>
<dbReference type="GO" id="GO:0016491">
    <property type="term" value="F:oxidoreductase activity"/>
    <property type="evidence" value="ECO:0007669"/>
    <property type="project" value="UniProtKB-KW"/>
</dbReference>
<keyword evidence="4" id="KW-1185">Reference proteome</keyword>
<dbReference type="AlphaFoldDB" id="A0A1L3SQN6"/>
<dbReference type="OrthoDB" id="9803483at2"/>
<reference evidence="4" key="1">
    <citation type="submission" date="2016-11" db="EMBL/GenBank/DDBJ databases">
        <title>Mesorhizobium oceanicum sp. nov., isolated from deep seawater in South China Sea.</title>
        <authorList>
            <person name="Fu G.-Y."/>
        </authorList>
    </citation>
    <scope>NUCLEOTIDE SEQUENCE [LARGE SCALE GENOMIC DNA]</scope>
    <source>
        <strain evidence="4">B7</strain>
    </source>
</reference>
<dbReference type="InterPro" id="IPR023210">
    <property type="entry name" value="NADP_OxRdtase_dom"/>
</dbReference>
<dbReference type="Pfam" id="PF00248">
    <property type="entry name" value="Aldo_ket_red"/>
    <property type="match status" value="1"/>
</dbReference>
<dbReference type="SUPFAM" id="SSF51430">
    <property type="entry name" value="NAD(P)-linked oxidoreductase"/>
    <property type="match status" value="1"/>
</dbReference>
<dbReference type="RefSeq" id="WP_072603599.1">
    <property type="nucleotide sequence ID" value="NZ_CP018171.1"/>
</dbReference>
<dbReference type="EMBL" id="CP018171">
    <property type="protein sequence ID" value="APH71670.1"/>
    <property type="molecule type" value="Genomic_DNA"/>
</dbReference>
<evidence type="ECO:0000256" key="1">
    <source>
        <dbReference type="ARBA" id="ARBA00023002"/>
    </source>
</evidence>
<dbReference type="Proteomes" id="UP000182840">
    <property type="component" value="Chromosome"/>
</dbReference>
<protein>
    <recommendedName>
        <fullName evidence="2">NADP-dependent oxidoreductase domain-containing protein</fullName>
    </recommendedName>
</protein>
<organism evidence="3 4">
    <name type="scientific">Aquibium oceanicum</name>
    <dbReference type="NCBI Taxonomy" id="1670800"/>
    <lineage>
        <taxon>Bacteria</taxon>
        <taxon>Pseudomonadati</taxon>
        <taxon>Pseudomonadota</taxon>
        <taxon>Alphaproteobacteria</taxon>
        <taxon>Hyphomicrobiales</taxon>
        <taxon>Phyllobacteriaceae</taxon>
        <taxon>Aquibium</taxon>
    </lineage>
</organism>
<evidence type="ECO:0000313" key="3">
    <source>
        <dbReference type="EMBL" id="APH71670.1"/>
    </source>
</evidence>
<feature type="domain" description="NADP-dependent oxidoreductase" evidence="2">
    <location>
        <begin position="15"/>
        <end position="316"/>
    </location>
</feature>
<dbReference type="Gene3D" id="3.20.20.100">
    <property type="entry name" value="NADP-dependent oxidoreductase domain"/>
    <property type="match status" value="1"/>
</dbReference>
<dbReference type="STRING" id="1670800.BSQ44_10045"/>
<dbReference type="GO" id="GO:0005829">
    <property type="term" value="C:cytosol"/>
    <property type="evidence" value="ECO:0007669"/>
    <property type="project" value="TreeGrafter"/>
</dbReference>
<dbReference type="PANTHER" id="PTHR43364:SF4">
    <property type="entry name" value="NAD(P)-LINKED OXIDOREDUCTASE SUPERFAMILY PROTEIN"/>
    <property type="match status" value="1"/>
</dbReference>
<name>A0A1L3SQN6_9HYPH</name>
<keyword evidence="1" id="KW-0560">Oxidoreductase</keyword>
<evidence type="ECO:0000259" key="2">
    <source>
        <dbReference type="Pfam" id="PF00248"/>
    </source>
</evidence>
<dbReference type="InterPro" id="IPR050523">
    <property type="entry name" value="AKR_Detox_Biosynth"/>
</dbReference>
<proteinExistence type="predicted"/>
<dbReference type="KEGG" id="meso:BSQ44_10045"/>